<feature type="region of interest" description="Disordered" evidence="1">
    <location>
        <begin position="22"/>
        <end position="44"/>
    </location>
</feature>
<dbReference type="AlphaFoldDB" id="A0AAD6CVV4"/>
<proteinExistence type="predicted"/>
<evidence type="ECO:0008006" key="4">
    <source>
        <dbReference type="Google" id="ProtNLM"/>
    </source>
</evidence>
<evidence type="ECO:0000256" key="1">
    <source>
        <dbReference type="SAM" id="MobiDB-lite"/>
    </source>
</evidence>
<evidence type="ECO:0000313" key="2">
    <source>
        <dbReference type="EMBL" id="KAJ5541160.1"/>
    </source>
</evidence>
<feature type="compositionally biased region" description="Polar residues" evidence="1">
    <location>
        <begin position="74"/>
        <end position="83"/>
    </location>
</feature>
<evidence type="ECO:0000313" key="3">
    <source>
        <dbReference type="Proteomes" id="UP001220324"/>
    </source>
</evidence>
<dbReference type="GO" id="GO:0005666">
    <property type="term" value="C:RNA polymerase III complex"/>
    <property type="evidence" value="ECO:0007669"/>
    <property type="project" value="InterPro"/>
</dbReference>
<dbReference type="PANTHER" id="PTHR15561:SF0">
    <property type="entry name" value="DNA-DIRECTED RNA POLYMERASE III SUBUNIT RPC9"/>
    <property type="match status" value="1"/>
</dbReference>
<gene>
    <name evidence="2" type="ORF">N7494_006236</name>
</gene>
<accession>A0AAD6CVV4</accession>
<dbReference type="Proteomes" id="UP001220324">
    <property type="component" value="Unassembled WGS sequence"/>
</dbReference>
<dbReference type="GO" id="GO:0006384">
    <property type="term" value="P:transcription initiation at RNA polymerase III promoter"/>
    <property type="evidence" value="ECO:0007669"/>
    <property type="project" value="InterPro"/>
</dbReference>
<keyword evidence="3" id="KW-1185">Reference proteome</keyword>
<organism evidence="2 3">
    <name type="scientific">Penicillium frequentans</name>
    <dbReference type="NCBI Taxonomy" id="3151616"/>
    <lineage>
        <taxon>Eukaryota</taxon>
        <taxon>Fungi</taxon>
        <taxon>Dikarya</taxon>
        <taxon>Ascomycota</taxon>
        <taxon>Pezizomycotina</taxon>
        <taxon>Eurotiomycetes</taxon>
        <taxon>Eurotiomycetidae</taxon>
        <taxon>Eurotiales</taxon>
        <taxon>Aspergillaceae</taxon>
        <taxon>Penicillium</taxon>
    </lineage>
</organism>
<feature type="region of interest" description="Disordered" evidence="1">
    <location>
        <begin position="68"/>
        <end position="116"/>
    </location>
</feature>
<protein>
    <recommendedName>
        <fullName evidence="4">DNA-directed RNA polymerase III subunit RPC9</fullName>
    </recommendedName>
</protein>
<name>A0AAD6CVV4_9EURO</name>
<dbReference type="EMBL" id="JAQIZZ010000005">
    <property type="protein sequence ID" value="KAJ5541160.1"/>
    <property type="molecule type" value="Genomic_DNA"/>
</dbReference>
<dbReference type="PANTHER" id="PTHR15561">
    <property type="entry name" value="CALCITONIN GENE-RELATED PEPTIDE-RECEPTOR COMPONENT PROTEIN"/>
    <property type="match status" value="1"/>
</dbReference>
<sequence>MRILDPQSAVLTNIEVLAYLTANPPRRSPDPPPNADRWVPSPDLRDHNTVVKEIHNYVTRISPHILKYPRYSPRPTSSQSASAFGTMRPPAQNTTSDNNDLTKSTAPPRDLSSEQTPMDLALRDLITQLKPYGLTKAEVVMILNLGVGVTTSTEGENGEEMANGDGEMDVDEDGNAVNGEGAEEEDFGAMAIFESVVEEREQRISDEDVQVVLGIIREVLSEHYGS</sequence>
<comment type="caution">
    <text evidence="2">The sequence shown here is derived from an EMBL/GenBank/DDBJ whole genome shotgun (WGS) entry which is preliminary data.</text>
</comment>
<reference evidence="2 3" key="1">
    <citation type="journal article" date="2023" name="IMA Fungus">
        <title>Comparative genomic study of the Penicillium genus elucidates a diverse pangenome and 15 lateral gene transfer events.</title>
        <authorList>
            <person name="Petersen C."/>
            <person name="Sorensen T."/>
            <person name="Nielsen M.R."/>
            <person name="Sondergaard T.E."/>
            <person name="Sorensen J.L."/>
            <person name="Fitzpatrick D.A."/>
            <person name="Frisvad J.C."/>
            <person name="Nielsen K.L."/>
        </authorList>
    </citation>
    <scope>NUCLEOTIDE SEQUENCE [LARGE SCALE GENOMIC DNA]</scope>
    <source>
        <strain evidence="2 3">IBT 35679</strain>
    </source>
</reference>
<feature type="compositionally biased region" description="Polar residues" evidence="1">
    <location>
        <begin position="91"/>
        <end position="105"/>
    </location>
</feature>
<dbReference type="InterPro" id="IPR038846">
    <property type="entry name" value="RPC9"/>
</dbReference>